<name>A0A0A7GG31_GEOAI</name>
<reference evidence="7 8" key="1">
    <citation type="journal article" date="2015" name="Appl. Environ. Microbiol.">
        <title>The Geoglobus acetivorans genome: Fe(III) reduction, acetate utilization, autotrophic growth, and degradation of aromatic compounds in a hyperthermophilic archaeon.</title>
        <authorList>
            <person name="Mardanov A.V."/>
            <person name="Slododkina G.B."/>
            <person name="Slobodkin A.I."/>
            <person name="Beletsky A.V."/>
            <person name="Gavrilov S.N."/>
            <person name="Kublanov I.V."/>
            <person name="Bonch-Osmolovskaya E.A."/>
            <person name="Skryabin K.G."/>
            <person name="Ravin N.V."/>
        </authorList>
    </citation>
    <scope>NUCLEOTIDE SEQUENCE [LARGE SCALE GENOMIC DNA]</scope>
    <source>
        <strain evidence="7 8">SBH6</strain>
    </source>
</reference>
<evidence type="ECO:0000256" key="3">
    <source>
        <dbReference type="ARBA" id="ARBA00022598"/>
    </source>
</evidence>
<gene>
    <name evidence="7" type="ORF">GACE_1749</name>
</gene>
<organism evidence="7 8">
    <name type="scientific">Geoglobus acetivorans</name>
    <dbReference type="NCBI Taxonomy" id="565033"/>
    <lineage>
        <taxon>Archaea</taxon>
        <taxon>Methanobacteriati</taxon>
        <taxon>Methanobacteriota</taxon>
        <taxon>Archaeoglobi</taxon>
        <taxon>Archaeoglobales</taxon>
        <taxon>Archaeoglobaceae</taxon>
        <taxon>Geoglobus</taxon>
    </lineage>
</organism>
<dbReference type="STRING" id="565033.GACE_1749"/>
<dbReference type="GO" id="GO:0010124">
    <property type="term" value="P:phenylacetate catabolic process"/>
    <property type="evidence" value="ECO:0007669"/>
    <property type="project" value="InterPro"/>
</dbReference>
<dbReference type="Pfam" id="PF00501">
    <property type="entry name" value="AMP-binding"/>
    <property type="match status" value="1"/>
</dbReference>
<sequence length="418" mass="47471">MTNVYGRAKQDIFRKRSEIEEIKNRRFRKIVRYVYENSPLYRKKFKESGVDIDRIKSVEDLSVLPFTTKQELRESYPLKAVCVPKEKVVRIQMSGGTTGQPVIIPYTRHDVEQWKEMMMRAFFLANVTERDIIQITPAFGLWNGGFGFHFAADAINAFVIPIGPGNTRNQIRFMVDFGTTVLAGTASYPLRIAEVADEMGIDVAELNVEKLILGAEPWSEEMRRQIEKTFDARAYDIPGLTEMGGVGTVGFECPEREGLHIWEDNYIVEVVDPETGEVLDEGEEGEIVYTALNREGMPLIRYRSGEISTIIGRDGCECGIEHIKIKRIRGRTDDMIIYKGVKFYPTDVESILAEHGVVNYRILAINGRLEIVFEGDERIKSAIAKDLAEFVGIHPAIKVVPIGQLERFEGKARRLIRG</sequence>
<dbReference type="PANTHER" id="PTHR43845">
    <property type="entry name" value="BLR5969 PROTEIN"/>
    <property type="match status" value="1"/>
</dbReference>
<feature type="domain" description="AMP-dependent ligase C-terminal" evidence="6">
    <location>
        <begin position="340"/>
        <end position="416"/>
    </location>
</feature>
<evidence type="ECO:0000256" key="1">
    <source>
        <dbReference type="ARBA" id="ARBA00005211"/>
    </source>
</evidence>
<keyword evidence="3 7" id="KW-0436">Ligase</keyword>
<evidence type="ECO:0000259" key="6">
    <source>
        <dbReference type="Pfam" id="PF14535"/>
    </source>
</evidence>
<dbReference type="HOGENOM" id="CLU_035301_1_1_2"/>
<dbReference type="InterPro" id="IPR000873">
    <property type="entry name" value="AMP-dep_synth/lig_dom"/>
</dbReference>
<evidence type="ECO:0000313" key="7">
    <source>
        <dbReference type="EMBL" id="AIY90778.1"/>
    </source>
</evidence>
<comment type="pathway">
    <text evidence="1">Aromatic compound metabolism.</text>
</comment>
<dbReference type="Gene3D" id="3.30.300.30">
    <property type="match status" value="1"/>
</dbReference>
<dbReference type="AlphaFoldDB" id="A0A0A7GG31"/>
<dbReference type="GO" id="GO:0047475">
    <property type="term" value="F:phenylacetate-CoA ligase activity"/>
    <property type="evidence" value="ECO:0007669"/>
    <property type="project" value="InterPro"/>
</dbReference>
<evidence type="ECO:0000256" key="4">
    <source>
        <dbReference type="ARBA" id="ARBA00022741"/>
    </source>
</evidence>
<evidence type="ECO:0000256" key="2">
    <source>
        <dbReference type="ARBA" id="ARBA00011245"/>
    </source>
</evidence>
<dbReference type="SUPFAM" id="SSF56801">
    <property type="entry name" value="Acetyl-CoA synthetase-like"/>
    <property type="match status" value="1"/>
</dbReference>
<dbReference type="InterPro" id="IPR011880">
    <property type="entry name" value="PA_CoA_ligase"/>
</dbReference>
<dbReference type="PANTHER" id="PTHR43845:SF1">
    <property type="entry name" value="BLR5969 PROTEIN"/>
    <property type="match status" value="1"/>
</dbReference>
<dbReference type="KEGG" id="gac:GACE_1749"/>
<accession>A0A0A7GG31</accession>
<evidence type="ECO:0000313" key="8">
    <source>
        <dbReference type="Proteomes" id="UP000030624"/>
    </source>
</evidence>
<protein>
    <submittedName>
        <fullName evidence="7">Phenylacetate-coenzyme A ligase</fullName>
    </submittedName>
</protein>
<dbReference type="FunFam" id="3.40.50.12780:FF:000016">
    <property type="entry name" value="Phenylacetate-coenzyme A ligase"/>
    <property type="match status" value="1"/>
</dbReference>
<dbReference type="CDD" id="cd05913">
    <property type="entry name" value="PaaK"/>
    <property type="match status" value="1"/>
</dbReference>
<dbReference type="GeneID" id="24798325"/>
<evidence type="ECO:0000259" key="5">
    <source>
        <dbReference type="Pfam" id="PF00501"/>
    </source>
</evidence>
<feature type="domain" description="AMP-dependent synthetase/ligase" evidence="5">
    <location>
        <begin position="67"/>
        <end position="289"/>
    </location>
</feature>
<dbReference type="Pfam" id="PF14535">
    <property type="entry name" value="AMP-binding_C_2"/>
    <property type="match status" value="1"/>
</dbReference>
<dbReference type="Proteomes" id="UP000030624">
    <property type="component" value="Chromosome"/>
</dbReference>
<dbReference type="InterPro" id="IPR042099">
    <property type="entry name" value="ANL_N_sf"/>
</dbReference>
<dbReference type="InterPro" id="IPR028154">
    <property type="entry name" value="AMP-dep_Lig_C"/>
</dbReference>
<keyword evidence="4" id="KW-0547">Nucleotide-binding</keyword>
<dbReference type="eggNOG" id="arCOG02620">
    <property type="taxonomic scope" value="Archaea"/>
</dbReference>
<dbReference type="EMBL" id="CP009552">
    <property type="protein sequence ID" value="AIY90778.1"/>
    <property type="molecule type" value="Genomic_DNA"/>
</dbReference>
<dbReference type="RefSeq" id="WP_048092735.1">
    <property type="nucleotide sequence ID" value="NZ_CP009552.1"/>
</dbReference>
<proteinExistence type="predicted"/>
<dbReference type="GO" id="GO:0000166">
    <property type="term" value="F:nucleotide binding"/>
    <property type="evidence" value="ECO:0007669"/>
    <property type="project" value="UniProtKB-KW"/>
</dbReference>
<dbReference type="Gene3D" id="3.40.50.12780">
    <property type="entry name" value="N-terminal domain of ligase-like"/>
    <property type="match status" value="1"/>
</dbReference>
<dbReference type="InterPro" id="IPR045851">
    <property type="entry name" value="AMP-bd_C_sf"/>
</dbReference>
<comment type="subunit">
    <text evidence="2">Monomer.</text>
</comment>